<dbReference type="CDD" id="cd00063">
    <property type="entry name" value="FN3"/>
    <property type="match status" value="3"/>
</dbReference>
<name>A0A2G8K269_STIJA</name>
<dbReference type="Proteomes" id="UP000230750">
    <property type="component" value="Unassembled WGS sequence"/>
</dbReference>
<accession>A0A2G8K269</accession>
<evidence type="ECO:0000313" key="3">
    <source>
        <dbReference type="EMBL" id="PIK42092.1"/>
    </source>
</evidence>
<reference evidence="3 4" key="1">
    <citation type="journal article" date="2017" name="PLoS Biol.">
        <title>The sea cucumber genome provides insights into morphological evolution and visceral regeneration.</title>
        <authorList>
            <person name="Zhang X."/>
            <person name="Sun L."/>
            <person name="Yuan J."/>
            <person name="Sun Y."/>
            <person name="Gao Y."/>
            <person name="Zhang L."/>
            <person name="Li S."/>
            <person name="Dai H."/>
            <person name="Hamel J.F."/>
            <person name="Liu C."/>
            <person name="Yu Y."/>
            <person name="Liu S."/>
            <person name="Lin W."/>
            <person name="Guo K."/>
            <person name="Jin S."/>
            <person name="Xu P."/>
            <person name="Storey K.B."/>
            <person name="Huan P."/>
            <person name="Zhang T."/>
            <person name="Zhou Y."/>
            <person name="Zhang J."/>
            <person name="Lin C."/>
            <person name="Li X."/>
            <person name="Xing L."/>
            <person name="Huo D."/>
            <person name="Sun M."/>
            <person name="Wang L."/>
            <person name="Mercier A."/>
            <person name="Li F."/>
            <person name="Yang H."/>
            <person name="Xiang J."/>
        </authorList>
    </citation>
    <scope>NUCLEOTIDE SEQUENCE [LARGE SCALE GENOMIC DNA]</scope>
    <source>
        <strain evidence="3">Shaxun</strain>
        <tissue evidence="3">Muscle</tissue>
    </source>
</reference>
<dbReference type="EMBL" id="MRZV01000962">
    <property type="protein sequence ID" value="PIK42092.1"/>
    <property type="molecule type" value="Genomic_DNA"/>
</dbReference>
<evidence type="ECO:0000256" key="1">
    <source>
        <dbReference type="ARBA" id="ARBA00022737"/>
    </source>
</evidence>
<dbReference type="Pfam" id="PF00041">
    <property type="entry name" value="fn3"/>
    <property type="match status" value="3"/>
</dbReference>
<feature type="domain" description="Fibronectin type-III" evidence="2">
    <location>
        <begin position="1"/>
        <end position="94"/>
    </location>
</feature>
<evidence type="ECO:0000313" key="4">
    <source>
        <dbReference type="Proteomes" id="UP000230750"/>
    </source>
</evidence>
<dbReference type="InterPro" id="IPR013783">
    <property type="entry name" value="Ig-like_fold"/>
</dbReference>
<evidence type="ECO:0000259" key="2">
    <source>
        <dbReference type="PROSITE" id="PS50853"/>
    </source>
</evidence>
<dbReference type="InterPro" id="IPR036116">
    <property type="entry name" value="FN3_sf"/>
</dbReference>
<dbReference type="AlphaFoldDB" id="A0A2G8K269"/>
<proteinExistence type="predicted"/>
<feature type="domain" description="Fibronectin type-III" evidence="2">
    <location>
        <begin position="215"/>
        <end position="323"/>
    </location>
</feature>
<dbReference type="STRING" id="307972.A0A2G8K269"/>
<dbReference type="InterPro" id="IPR003961">
    <property type="entry name" value="FN3_dom"/>
</dbReference>
<dbReference type="SMART" id="SM00060">
    <property type="entry name" value="FN3"/>
    <property type="match status" value="3"/>
</dbReference>
<keyword evidence="1" id="KW-0677">Repeat</keyword>
<sequence>MPLRATVSRISSRTAFASWDPPQTTNGEFIRYRVSLEAVNDPSIRTRIISVSQETSKLIRDLRPDTQYRLKVLAINDNGPGENSNPIVFTTEEAVQVPEQPQNLEAMTQSSTSVLVTWQPPIDTFGDLEGYRLYYAKQNGLASREEELLVRGTSTVVEGLDPFTNYGFRVIAVNENGPGESTEATQAQTFSASEFLLVITLLHKKQHASRFLHRQGSNIYTHNRVLLQQISLQNQPPLLLLRYAGILPALNRNGVITEYRIRYRMVGSKDSKADIKAAGSLRSYIVSELERNNVYEFKIAALTSNGTGPFTEDWLQEYTTDRDQSGKSLMLYTKKILSSLEIPFNRYEPCKNTFHVNFVKR</sequence>
<organism evidence="3 4">
    <name type="scientific">Stichopus japonicus</name>
    <name type="common">Sea cucumber</name>
    <dbReference type="NCBI Taxonomy" id="307972"/>
    <lineage>
        <taxon>Eukaryota</taxon>
        <taxon>Metazoa</taxon>
        <taxon>Echinodermata</taxon>
        <taxon>Eleutherozoa</taxon>
        <taxon>Echinozoa</taxon>
        <taxon>Holothuroidea</taxon>
        <taxon>Aspidochirotacea</taxon>
        <taxon>Aspidochirotida</taxon>
        <taxon>Stichopodidae</taxon>
        <taxon>Apostichopus</taxon>
    </lineage>
</organism>
<dbReference type="PROSITE" id="PS50853">
    <property type="entry name" value="FN3"/>
    <property type="match status" value="3"/>
</dbReference>
<gene>
    <name evidence="3" type="ORF">BSL78_21048</name>
</gene>
<comment type="caution">
    <text evidence="3">The sequence shown here is derived from an EMBL/GenBank/DDBJ whole genome shotgun (WGS) entry which is preliminary data.</text>
</comment>
<feature type="domain" description="Fibronectin type-III" evidence="2">
    <location>
        <begin position="100"/>
        <end position="192"/>
    </location>
</feature>
<dbReference type="PANTHER" id="PTHR13817:SF173">
    <property type="entry name" value="FRAZZLED"/>
    <property type="match status" value="1"/>
</dbReference>
<dbReference type="FunFam" id="2.60.40.10:FF:000028">
    <property type="entry name" value="Neuronal cell adhesion molecule"/>
    <property type="match status" value="1"/>
</dbReference>
<dbReference type="SUPFAM" id="SSF49265">
    <property type="entry name" value="Fibronectin type III"/>
    <property type="match status" value="2"/>
</dbReference>
<protein>
    <submittedName>
        <fullName evidence="3">Neogenin/DCC</fullName>
    </submittedName>
</protein>
<keyword evidence="4" id="KW-1185">Reference proteome</keyword>
<dbReference type="PANTHER" id="PTHR13817">
    <property type="entry name" value="TITIN"/>
    <property type="match status" value="1"/>
</dbReference>
<dbReference type="Gene3D" id="2.60.40.10">
    <property type="entry name" value="Immunoglobulins"/>
    <property type="match status" value="3"/>
</dbReference>
<dbReference type="OrthoDB" id="114660at2759"/>
<dbReference type="InterPro" id="IPR050964">
    <property type="entry name" value="Striated_Muscle_Regulatory"/>
</dbReference>